<dbReference type="EMBL" id="JADFTS010000006">
    <property type="protein sequence ID" value="KAF9601583.1"/>
    <property type="molecule type" value="Genomic_DNA"/>
</dbReference>
<keyword evidence="10" id="KW-1185">Reference proteome</keyword>
<organism evidence="9 10">
    <name type="scientific">Coptis chinensis</name>
    <dbReference type="NCBI Taxonomy" id="261450"/>
    <lineage>
        <taxon>Eukaryota</taxon>
        <taxon>Viridiplantae</taxon>
        <taxon>Streptophyta</taxon>
        <taxon>Embryophyta</taxon>
        <taxon>Tracheophyta</taxon>
        <taxon>Spermatophyta</taxon>
        <taxon>Magnoliopsida</taxon>
        <taxon>Ranunculales</taxon>
        <taxon>Ranunculaceae</taxon>
        <taxon>Coptidoideae</taxon>
        <taxon>Coptis</taxon>
    </lineage>
</organism>
<feature type="region of interest" description="Disordered" evidence="7">
    <location>
        <begin position="31"/>
        <end position="58"/>
    </location>
</feature>
<proteinExistence type="predicted"/>
<dbReference type="Proteomes" id="UP000631114">
    <property type="component" value="Unassembled WGS sequence"/>
</dbReference>
<keyword evidence="6" id="KW-0539">Nucleus</keyword>
<dbReference type="GO" id="GO:0003677">
    <property type="term" value="F:DNA binding"/>
    <property type="evidence" value="ECO:0007669"/>
    <property type="project" value="UniProtKB-KW"/>
</dbReference>
<keyword evidence="3" id="KW-0805">Transcription regulation</keyword>
<feature type="compositionally biased region" description="Basic and acidic residues" evidence="7">
    <location>
        <begin position="33"/>
        <end position="42"/>
    </location>
</feature>
<keyword evidence="4" id="KW-0238">DNA-binding</keyword>
<dbReference type="PANTHER" id="PTHR21654:SF59">
    <property type="entry name" value="TRIHELIX TRANSCRIPTION FACTOR DF1"/>
    <property type="match status" value="1"/>
</dbReference>
<dbReference type="PROSITE" id="PS50090">
    <property type="entry name" value="MYB_LIKE"/>
    <property type="match status" value="2"/>
</dbReference>
<dbReference type="GO" id="GO:0006355">
    <property type="term" value="P:regulation of DNA-templated transcription"/>
    <property type="evidence" value="ECO:0007669"/>
    <property type="project" value="UniProtKB-ARBA"/>
</dbReference>
<comment type="subcellular location">
    <subcellularLocation>
        <location evidence="1">Nucleus</location>
    </subcellularLocation>
</comment>
<keyword evidence="5" id="KW-0804">Transcription</keyword>
<accession>A0A835LMZ2</accession>
<dbReference type="InterPro" id="IPR044822">
    <property type="entry name" value="Myb_DNA-bind_4"/>
</dbReference>
<dbReference type="FunFam" id="1.10.10.60:FF:000092">
    <property type="entry name" value="Trihelix transcription factor GT-2"/>
    <property type="match status" value="1"/>
</dbReference>
<evidence type="ECO:0000259" key="8">
    <source>
        <dbReference type="PROSITE" id="PS50090"/>
    </source>
</evidence>
<evidence type="ECO:0000256" key="4">
    <source>
        <dbReference type="ARBA" id="ARBA00023125"/>
    </source>
</evidence>
<dbReference type="FunFam" id="1.10.10.60:FF:000061">
    <property type="entry name" value="Trihelix transcription factor GT-2"/>
    <property type="match status" value="1"/>
</dbReference>
<evidence type="ECO:0000256" key="3">
    <source>
        <dbReference type="ARBA" id="ARBA00023015"/>
    </source>
</evidence>
<dbReference type="GO" id="GO:0005634">
    <property type="term" value="C:nucleus"/>
    <property type="evidence" value="ECO:0007669"/>
    <property type="project" value="UniProtKB-SubCell"/>
</dbReference>
<dbReference type="OrthoDB" id="691673at2759"/>
<dbReference type="Pfam" id="PF13837">
    <property type="entry name" value="Myb_DNA-bind_4"/>
    <property type="match status" value="2"/>
</dbReference>
<dbReference type="SMART" id="SM00717">
    <property type="entry name" value="SANT"/>
    <property type="match status" value="2"/>
</dbReference>
<dbReference type="InterPro" id="IPR001005">
    <property type="entry name" value="SANT/Myb"/>
</dbReference>
<protein>
    <recommendedName>
        <fullName evidence="8">Myb-like domain-containing protein</fullName>
    </recommendedName>
</protein>
<evidence type="ECO:0000256" key="2">
    <source>
        <dbReference type="ARBA" id="ARBA00022737"/>
    </source>
</evidence>
<sequence length="523" mass="60007">MLVTSLVSYPNTTTDCNDAKEVIVFNPVTDDAGDGHGGRGEESLQNSVSTNYTGDGGEEGCRNSVAVNDIVDEDGVRGEQGGQSSVAIRWPRQETLALLKIRSDMDIAFKESTLKGPLWEAISRKLAELGYCRSAKKCKEKFENIYKYHKRTKERAARVDGKPYRFSNQLEAIDSRPSLPPLSFEIQIPNPIPISTTVLNVTPTNPADSPQANAYQSCQNIYISEFISTSLSPRSSLREKSGYTKRKWSTFFENLIEEVVRKQEIFQNQFLKTLERLEHEHMAREEAWKTQEMERLNREHETLVEERLAATTRNAAVIAFLEKVSEQKDSPLSMERTVDNLHLDKGRNFIKMSCSRWPKAEVQALIVLRSDLEHRYQGNIPKGSLWEEISAAMRRFGYNRSAKRCKEKWENINKYFRKVKESNKMRPEDSKTCPYFHQLEALYKDKMDKIDKVLSPSYGLKAEDLVMHMTSQYRHQSESLRLEHMGLDLAAEDLRNENDHENGDAEDVYENVINNPSSRTITE</sequence>
<feature type="domain" description="Myb-like" evidence="8">
    <location>
        <begin position="89"/>
        <end position="146"/>
    </location>
</feature>
<evidence type="ECO:0000313" key="9">
    <source>
        <dbReference type="EMBL" id="KAF9601583.1"/>
    </source>
</evidence>
<feature type="domain" description="Myb-like" evidence="8">
    <location>
        <begin position="355"/>
        <end position="413"/>
    </location>
</feature>
<name>A0A835LMZ2_9MAGN</name>
<comment type="caution">
    <text evidence="9">The sequence shown here is derived from an EMBL/GenBank/DDBJ whole genome shotgun (WGS) entry which is preliminary data.</text>
</comment>
<gene>
    <name evidence="9" type="ORF">IFM89_020499</name>
</gene>
<evidence type="ECO:0000313" key="10">
    <source>
        <dbReference type="Proteomes" id="UP000631114"/>
    </source>
</evidence>
<evidence type="ECO:0000256" key="5">
    <source>
        <dbReference type="ARBA" id="ARBA00023163"/>
    </source>
</evidence>
<evidence type="ECO:0000256" key="7">
    <source>
        <dbReference type="SAM" id="MobiDB-lite"/>
    </source>
</evidence>
<keyword evidence="2" id="KW-0677">Repeat</keyword>
<dbReference type="CDD" id="cd12203">
    <property type="entry name" value="GT1"/>
    <property type="match status" value="2"/>
</dbReference>
<evidence type="ECO:0000256" key="1">
    <source>
        <dbReference type="ARBA" id="ARBA00004123"/>
    </source>
</evidence>
<reference evidence="9 10" key="1">
    <citation type="submission" date="2020-10" db="EMBL/GenBank/DDBJ databases">
        <title>The Coptis chinensis genome and diversification of protoberbering-type alkaloids.</title>
        <authorList>
            <person name="Wang B."/>
            <person name="Shu S."/>
            <person name="Song C."/>
            <person name="Liu Y."/>
        </authorList>
    </citation>
    <scope>NUCLEOTIDE SEQUENCE [LARGE SCALE GENOMIC DNA]</scope>
    <source>
        <strain evidence="9">HL-2020</strain>
        <tissue evidence="9">Leaf</tissue>
    </source>
</reference>
<dbReference type="Gene3D" id="1.10.10.60">
    <property type="entry name" value="Homeodomain-like"/>
    <property type="match status" value="2"/>
</dbReference>
<dbReference type="PANTHER" id="PTHR21654">
    <property type="entry name" value="FI21293P1"/>
    <property type="match status" value="1"/>
</dbReference>
<dbReference type="AlphaFoldDB" id="A0A835LMZ2"/>
<feature type="compositionally biased region" description="Polar residues" evidence="7">
    <location>
        <begin position="43"/>
        <end position="53"/>
    </location>
</feature>
<evidence type="ECO:0000256" key="6">
    <source>
        <dbReference type="ARBA" id="ARBA00023242"/>
    </source>
</evidence>